<evidence type="ECO:0000313" key="2">
    <source>
        <dbReference type="EMBL" id="KAJ0186289.1"/>
    </source>
</evidence>
<dbReference type="Proteomes" id="UP000235145">
    <property type="component" value="Unassembled WGS sequence"/>
</dbReference>
<protein>
    <submittedName>
        <fullName evidence="2">Uncharacterized protein</fullName>
    </submittedName>
</protein>
<reference evidence="2 3" key="1">
    <citation type="journal article" date="2017" name="Nat. Commun.">
        <title>Genome assembly with in vitro proximity ligation data and whole-genome triplication in lettuce.</title>
        <authorList>
            <person name="Reyes-Chin-Wo S."/>
            <person name="Wang Z."/>
            <person name="Yang X."/>
            <person name="Kozik A."/>
            <person name="Arikit S."/>
            <person name="Song C."/>
            <person name="Xia L."/>
            <person name="Froenicke L."/>
            <person name="Lavelle D.O."/>
            <person name="Truco M.J."/>
            <person name="Xia R."/>
            <person name="Zhu S."/>
            <person name="Xu C."/>
            <person name="Xu H."/>
            <person name="Xu X."/>
            <person name="Cox K."/>
            <person name="Korf I."/>
            <person name="Meyers B.C."/>
            <person name="Michelmore R.W."/>
        </authorList>
    </citation>
    <scope>NUCLEOTIDE SEQUENCE [LARGE SCALE GENOMIC DNA]</scope>
    <source>
        <strain evidence="3">cv. Salinas</strain>
        <tissue evidence="2">Seedlings</tissue>
    </source>
</reference>
<organism evidence="2 3">
    <name type="scientific">Lactuca sativa</name>
    <name type="common">Garden lettuce</name>
    <dbReference type="NCBI Taxonomy" id="4236"/>
    <lineage>
        <taxon>Eukaryota</taxon>
        <taxon>Viridiplantae</taxon>
        <taxon>Streptophyta</taxon>
        <taxon>Embryophyta</taxon>
        <taxon>Tracheophyta</taxon>
        <taxon>Spermatophyta</taxon>
        <taxon>Magnoliopsida</taxon>
        <taxon>eudicotyledons</taxon>
        <taxon>Gunneridae</taxon>
        <taxon>Pentapetalae</taxon>
        <taxon>asterids</taxon>
        <taxon>campanulids</taxon>
        <taxon>Asterales</taxon>
        <taxon>Asteraceae</taxon>
        <taxon>Cichorioideae</taxon>
        <taxon>Cichorieae</taxon>
        <taxon>Lactucinae</taxon>
        <taxon>Lactuca</taxon>
    </lineage>
</organism>
<keyword evidence="3" id="KW-1185">Reference proteome</keyword>
<dbReference type="EMBL" id="NBSK02000009">
    <property type="protein sequence ID" value="KAJ0186289.1"/>
    <property type="molecule type" value="Genomic_DNA"/>
</dbReference>
<evidence type="ECO:0000256" key="1">
    <source>
        <dbReference type="SAM" id="Coils"/>
    </source>
</evidence>
<dbReference type="AlphaFoldDB" id="A0A9R1WS45"/>
<accession>A0A9R1WS45</accession>
<comment type="caution">
    <text evidence="2">The sequence shown here is derived from an EMBL/GenBank/DDBJ whole genome shotgun (WGS) entry which is preliminary data.</text>
</comment>
<proteinExistence type="predicted"/>
<keyword evidence="1" id="KW-0175">Coiled coil</keyword>
<sequence length="302" mass="32612">MDLDTLSNRIFVLIHACPSVSALEFTHYTLPLATIKDMDSMNNAALAHNLAYAAVQSMTYLDAISRCVQRLIDLEHAHFALIASEASLKGKVTDLGPTGHRLDQQNKSLVSEKLVLEDMRSALESQVESLTQANEGLMIQNESLKCDLVDRERELEMLRVDRSWLLQVGRVRVMDKLIEHPEFTGGISCIHHTTFVASEELGRVGLKAQVDTRTYDPFANDSRLSHSSTLDDALLDFVTMDFAGLLGLGLLDVDGVKALCVFDEGEDVGTGLVEGNVVGVVKGGVGGLGADDVGTSVGGDGV</sequence>
<feature type="coiled-coil region" evidence="1">
    <location>
        <begin position="120"/>
        <end position="147"/>
    </location>
</feature>
<name>A0A9R1WS45_LACSA</name>
<gene>
    <name evidence="2" type="ORF">LSAT_V11C900462480</name>
</gene>
<evidence type="ECO:0000313" key="3">
    <source>
        <dbReference type="Proteomes" id="UP000235145"/>
    </source>
</evidence>